<dbReference type="AlphaFoldDB" id="A0A6L6WEC8"/>
<comment type="subcellular location">
    <subcellularLocation>
        <location evidence="3">Membrane</location>
        <topology evidence="3">Single-pass type II membrane protein</topology>
    </subcellularLocation>
</comment>
<dbReference type="EC" id="3.4.21.89" evidence="3"/>
<dbReference type="SUPFAM" id="SSF51306">
    <property type="entry name" value="LexA/Signal peptidase"/>
    <property type="match status" value="1"/>
</dbReference>
<comment type="similarity">
    <text evidence="1 3">Belongs to the peptidase S26 family.</text>
</comment>
<dbReference type="PRINTS" id="PR00727">
    <property type="entry name" value="LEADERPTASE"/>
</dbReference>
<evidence type="ECO:0000256" key="2">
    <source>
        <dbReference type="ARBA" id="ARBA00019232"/>
    </source>
</evidence>
<comment type="catalytic activity">
    <reaction evidence="3">
        <text>Cleavage of hydrophobic, N-terminal signal or leader sequences from secreted and periplasmic proteins.</text>
        <dbReference type="EC" id="3.4.21.89"/>
    </reaction>
</comment>
<dbReference type="NCBIfam" id="TIGR02227">
    <property type="entry name" value="sigpep_I_bact"/>
    <property type="match status" value="1"/>
</dbReference>
<protein>
    <recommendedName>
        <fullName evidence="2 3">Signal peptidase I</fullName>
        <ecNumber evidence="3">3.4.21.89</ecNumber>
    </recommendedName>
</protein>
<dbReference type="GO" id="GO:0016020">
    <property type="term" value="C:membrane"/>
    <property type="evidence" value="ECO:0007669"/>
    <property type="project" value="UniProtKB-SubCell"/>
</dbReference>
<dbReference type="GO" id="GO:0006465">
    <property type="term" value="P:signal peptide processing"/>
    <property type="evidence" value="ECO:0007669"/>
    <property type="project" value="InterPro"/>
</dbReference>
<comment type="caution">
    <text evidence="5">The sequence shown here is derived from an EMBL/GenBank/DDBJ whole genome shotgun (WGS) entry which is preliminary data.</text>
</comment>
<dbReference type="Proteomes" id="UP000478892">
    <property type="component" value="Unassembled WGS sequence"/>
</dbReference>
<dbReference type="CDD" id="cd06530">
    <property type="entry name" value="S26_SPase_I"/>
    <property type="match status" value="1"/>
</dbReference>
<evidence type="ECO:0000313" key="5">
    <source>
        <dbReference type="EMBL" id="MVO15800.1"/>
    </source>
</evidence>
<dbReference type="GO" id="GO:0004252">
    <property type="term" value="F:serine-type endopeptidase activity"/>
    <property type="evidence" value="ECO:0007669"/>
    <property type="project" value="InterPro"/>
</dbReference>
<dbReference type="InterPro" id="IPR036286">
    <property type="entry name" value="LexA/Signal_pep-like_sf"/>
</dbReference>
<proteinExistence type="inferred from homology"/>
<reference evidence="5 6" key="1">
    <citation type="submission" date="2019-12" db="EMBL/GenBank/DDBJ databases">
        <authorList>
            <person name="Zhang Y.-J."/>
        </authorList>
    </citation>
    <scope>NUCLEOTIDE SEQUENCE [LARGE SCALE GENOMIC DNA]</scope>
    <source>
        <strain evidence="5 6">CY05</strain>
    </source>
</reference>
<dbReference type="PANTHER" id="PTHR43390:SF1">
    <property type="entry name" value="CHLOROPLAST PROCESSING PEPTIDASE"/>
    <property type="match status" value="1"/>
</dbReference>
<gene>
    <name evidence="5" type="primary">lepB</name>
    <name evidence="5" type="ORF">GO984_08260</name>
</gene>
<evidence type="ECO:0000256" key="1">
    <source>
        <dbReference type="ARBA" id="ARBA00009370"/>
    </source>
</evidence>
<dbReference type="InterPro" id="IPR019533">
    <property type="entry name" value="Peptidase_S26"/>
</dbReference>
<dbReference type="Gene3D" id="2.10.109.10">
    <property type="entry name" value="Umud Fragment, subunit A"/>
    <property type="match status" value="1"/>
</dbReference>
<accession>A0A6L6WEC8</accession>
<name>A0A6L6WEC8_9RHOB</name>
<dbReference type="GO" id="GO:0009003">
    <property type="term" value="F:signal peptidase activity"/>
    <property type="evidence" value="ECO:0007669"/>
    <property type="project" value="UniProtKB-EC"/>
</dbReference>
<dbReference type="InterPro" id="IPR000223">
    <property type="entry name" value="Pept_S26A_signal_pept_1"/>
</dbReference>
<keyword evidence="6" id="KW-1185">Reference proteome</keyword>
<sequence length="298" mass="33062">MKSAYSAATCSPCFSTRIVIFPPAVHNSMLRVSKTFVSCQQQAYLSRMPKSASCFSRNSRTILQTIAFSHCFFPILGGFLDLKFSLLTALLTFFALPALAEDIPQCGCPVCLLGNHHMWVISSDAMAPTLNRGDCARAEYFDPATQSVDAGDVIIFKLSQNSDQKFVFRVAATAGDTVKMNEGRLWLNGQVVTSEQHEPVWFDLRQRPVPRCRDISKIENGHCPVDRYTETLPNGRSYEVLDLGSTAIDFTGEYHIPDGYVFVLGDHRDNATDSRVPQRVGGIGFVPLENIIGIFTDF</sequence>
<feature type="domain" description="Peptidase S26" evidence="4">
    <location>
        <begin position="120"/>
        <end position="293"/>
    </location>
</feature>
<dbReference type="EMBL" id="WQLV01000004">
    <property type="protein sequence ID" value="MVO15800.1"/>
    <property type="molecule type" value="Genomic_DNA"/>
</dbReference>
<dbReference type="Pfam" id="PF10502">
    <property type="entry name" value="Peptidase_S26"/>
    <property type="match status" value="1"/>
</dbReference>
<organism evidence="5 6">
    <name type="scientific">Parasedimentitalea huanghaiensis</name>
    <dbReference type="NCBI Taxonomy" id="2682100"/>
    <lineage>
        <taxon>Bacteria</taxon>
        <taxon>Pseudomonadati</taxon>
        <taxon>Pseudomonadota</taxon>
        <taxon>Alphaproteobacteria</taxon>
        <taxon>Rhodobacterales</taxon>
        <taxon>Paracoccaceae</taxon>
        <taxon>Parasedimentitalea</taxon>
    </lineage>
</organism>
<keyword evidence="3 5" id="KW-0378">Hydrolase</keyword>
<keyword evidence="3" id="KW-0645">Protease</keyword>
<evidence type="ECO:0000259" key="4">
    <source>
        <dbReference type="Pfam" id="PF10502"/>
    </source>
</evidence>
<evidence type="ECO:0000313" key="6">
    <source>
        <dbReference type="Proteomes" id="UP000478892"/>
    </source>
</evidence>
<evidence type="ECO:0000256" key="3">
    <source>
        <dbReference type="RuleBase" id="RU362042"/>
    </source>
</evidence>
<dbReference type="PANTHER" id="PTHR43390">
    <property type="entry name" value="SIGNAL PEPTIDASE I"/>
    <property type="match status" value="1"/>
</dbReference>